<organism evidence="1 2">
    <name type="scientific">Cymbomonas tetramitiformis</name>
    <dbReference type="NCBI Taxonomy" id="36881"/>
    <lineage>
        <taxon>Eukaryota</taxon>
        <taxon>Viridiplantae</taxon>
        <taxon>Chlorophyta</taxon>
        <taxon>Pyramimonadophyceae</taxon>
        <taxon>Pyramimonadales</taxon>
        <taxon>Pyramimonadaceae</taxon>
        <taxon>Cymbomonas</taxon>
    </lineage>
</organism>
<dbReference type="PANTHER" id="PTHR46366">
    <property type="entry name" value="PRO-APOPTOTIC SERINE PROTEASE NMA111"/>
    <property type="match status" value="1"/>
</dbReference>
<evidence type="ECO:0000313" key="1">
    <source>
        <dbReference type="EMBL" id="KAK3288435.1"/>
    </source>
</evidence>
<dbReference type="SUPFAM" id="SSF50494">
    <property type="entry name" value="Trypsin-like serine proteases"/>
    <property type="match status" value="1"/>
</dbReference>
<sequence length="208" mass="22672">MDTANKSLKRKIGDEDAPAACENKHLDCVASPLSNNASGDTALWQKTLERVANAIVVLKTTGTRAFDTEAAGSSSATGFIVDRKKGLILTNRHVVRPGPIVAEAIFQNREEIVVTPLYRDPVHDFGFFRFNPAQVQFLELEEIQLAPEAARVGLEVKVVGNDSGEKLSILSATLARLDRDAPHYSKNGYNDFNTFYLQAASGTKVRPG</sequence>
<keyword evidence="2" id="KW-1185">Reference proteome</keyword>
<dbReference type="EMBL" id="LGRX02000482">
    <property type="protein sequence ID" value="KAK3288435.1"/>
    <property type="molecule type" value="Genomic_DNA"/>
</dbReference>
<keyword evidence="1" id="KW-0645">Protease</keyword>
<dbReference type="Pfam" id="PF13365">
    <property type="entry name" value="Trypsin_2"/>
    <property type="match status" value="1"/>
</dbReference>
<reference evidence="1 2" key="1">
    <citation type="journal article" date="2015" name="Genome Biol. Evol.">
        <title>Comparative Genomics of a Bacterivorous Green Alga Reveals Evolutionary Causalities and Consequences of Phago-Mixotrophic Mode of Nutrition.</title>
        <authorList>
            <person name="Burns J.A."/>
            <person name="Paasch A."/>
            <person name="Narechania A."/>
            <person name="Kim E."/>
        </authorList>
    </citation>
    <scope>NUCLEOTIDE SEQUENCE [LARGE SCALE GENOMIC DNA]</scope>
    <source>
        <strain evidence="1 2">PLY_AMNH</strain>
    </source>
</reference>
<proteinExistence type="predicted"/>
<dbReference type="GO" id="GO:0008233">
    <property type="term" value="F:peptidase activity"/>
    <property type="evidence" value="ECO:0007669"/>
    <property type="project" value="UniProtKB-KW"/>
</dbReference>
<gene>
    <name evidence="1" type="ORF">CYMTET_4092</name>
</gene>
<dbReference type="AlphaFoldDB" id="A0AAE0H2B3"/>
<dbReference type="GO" id="GO:0006508">
    <property type="term" value="P:proteolysis"/>
    <property type="evidence" value="ECO:0007669"/>
    <property type="project" value="UniProtKB-KW"/>
</dbReference>
<dbReference type="Proteomes" id="UP001190700">
    <property type="component" value="Unassembled WGS sequence"/>
</dbReference>
<comment type="caution">
    <text evidence="1">The sequence shown here is derived from an EMBL/GenBank/DDBJ whole genome shotgun (WGS) entry which is preliminary data.</text>
</comment>
<dbReference type="PANTHER" id="PTHR46366:SF1">
    <property type="entry name" value="PDZ DOMAIN-CONTAINING PROTEIN C1685.05"/>
    <property type="match status" value="1"/>
</dbReference>
<name>A0AAE0H2B3_9CHLO</name>
<evidence type="ECO:0000313" key="2">
    <source>
        <dbReference type="Proteomes" id="UP001190700"/>
    </source>
</evidence>
<keyword evidence="1" id="KW-0378">Hydrolase</keyword>
<accession>A0AAE0H2B3</accession>
<dbReference type="Gene3D" id="2.40.10.120">
    <property type="match status" value="1"/>
</dbReference>
<protein>
    <submittedName>
        <fullName evidence="1">Serine protease</fullName>
    </submittedName>
</protein>
<dbReference type="InterPro" id="IPR009003">
    <property type="entry name" value="Peptidase_S1_PA"/>
</dbReference>